<evidence type="ECO:0000259" key="4">
    <source>
        <dbReference type="Pfam" id="PF13458"/>
    </source>
</evidence>
<name>A0A845B7H3_9PROT</name>
<comment type="caution">
    <text evidence="5">The sequence shown here is derived from an EMBL/GenBank/DDBJ whole genome shotgun (WGS) entry which is preliminary data.</text>
</comment>
<dbReference type="EMBL" id="SNVJ01000002">
    <property type="protein sequence ID" value="MXP62200.1"/>
    <property type="molecule type" value="Genomic_DNA"/>
</dbReference>
<dbReference type="Pfam" id="PF13458">
    <property type="entry name" value="Peripla_BP_6"/>
    <property type="match status" value="1"/>
</dbReference>
<evidence type="ECO:0000256" key="2">
    <source>
        <dbReference type="ARBA" id="ARBA00022729"/>
    </source>
</evidence>
<protein>
    <submittedName>
        <fullName evidence="5">Amino acid-binding protein</fullName>
    </submittedName>
</protein>
<dbReference type="AlphaFoldDB" id="A0A845B7H3"/>
<evidence type="ECO:0000313" key="6">
    <source>
        <dbReference type="Proteomes" id="UP000460715"/>
    </source>
</evidence>
<dbReference type="PANTHER" id="PTHR30483:SF37">
    <property type="entry name" value="ABC TRANSPORTER SUBSTRATE-BINDING PROTEIN"/>
    <property type="match status" value="1"/>
</dbReference>
<reference evidence="5 6" key="1">
    <citation type="submission" date="2019-03" db="EMBL/GenBank/DDBJ databases">
        <title>Roseomonas sp. a novel Roseomonas species isolated from Sea whip Gorgonian.</title>
        <authorList>
            <person name="Li F."/>
            <person name="Pan X."/>
            <person name="Huang S."/>
            <person name="Li Z."/>
            <person name="Meng B."/>
        </authorList>
    </citation>
    <scope>NUCLEOTIDE SEQUENCE [LARGE SCALE GENOMIC DNA]</scope>
    <source>
        <strain evidence="5 6">M0104</strain>
    </source>
</reference>
<dbReference type="PANTHER" id="PTHR30483">
    <property type="entry name" value="LEUCINE-SPECIFIC-BINDING PROTEIN"/>
    <property type="match status" value="1"/>
</dbReference>
<dbReference type="InterPro" id="IPR028081">
    <property type="entry name" value="Leu-bd"/>
</dbReference>
<keyword evidence="3" id="KW-0813">Transport</keyword>
<proteinExistence type="inferred from homology"/>
<organism evidence="5 6">
    <name type="scientific">Teichococcus coralli</name>
    <dbReference type="NCBI Taxonomy" id="2545983"/>
    <lineage>
        <taxon>Bacteria</taxon>
        <taxon>Pseudomonadati</taxon>
        <taxon>Pseudomonadota</taxon>
        <taxon>Alphaproteobacteria</taxon>
        <taxon>Acetobacterales</taxon>
        <taxon>Roseomonadaceae</taxon>
        <taxon>Roseomonas</taxon>
    </lineage>
</organism>
<keyword evidence="3" id="KW-0029">Amino-acid transport</keyword>
<accession>A0A845B7H3</accession>
<dbReference type="InterPro" id="IPR028082">
    <property type="entry name" value="Peripla_BP_I"/>
</dbReference>
<gene>
    <name evidence="5" type="ORF">E0493_02385</name>
</gene>
<dbReference type="GO" id="GO:0006865">
    <property type="term" value="P:amino acid transport"/>
    <property type="evidence" value="ECO:0007669"/>
    <property type="project" value="UniProtKB-KW"/>
</dbReference>
<evidence type="ECO:0000256" key="3">
    <source>
        <dbReference type="ARBA" id="ARBA00022970"/>
    </source>
</evidence>
<evidence type="ECO:0000256" key="1">
    <source>
        <dbReference type="ARBA" id="ARBA00010062"/>
    </source>
</evidence>
<dbReference type="Proteomes" id="UP000460715">
    <property type="component" value="Unassembled WGS sequence"/>
</dbReference>
<sequence>MPCLGGPSGIPLPRCPPESAMVRTSRRTLLGQAALALTARPAAAQTRAAGAPELRIGAIFPAAGPLALHGDESFRGLELAVEARNAAGGVFGRPLRLVKAEASDATQAGEAARRLLAGPERVAALFGSCASSVSFAATQVAELEGVPYFELGAIADTITARGFRYLFRSCPRSADYAALTLRAALGLLPTLWRHAPAAMQVAILHENTLYGQSVGMAQEAMLKDSARLLGRFGYASGGQDIQALVPRLRAAETQLVLHAGQQADVLLLFRAMREIGWRPRMVLGAGAGYSLTDTAQALGPQVEGVMTAGFPPYLAAGRAGEEAGQLAEAYRGKYGHDPRSGHSLANFAGARLFLEALHRAGSPDKERIRAAVLATVLDAREAPLGWGAGFDEAGQNLRALPVLAQWQGGRLVPVFPEPAAAGAPRPELG</sequence>
<comment type="similarity">
    <text evidence="1">Belongs to the leucine-binding protein family.</text>
</comment>
<dbReference type="CDD" id="cd06340">
    <property type="entry name" value="PBP1_ABC_ligand_binding-like"/>
    <property type="match status" value="1"/>
</dbReference>
<dbReference type="Gene3D" id="3.40.50.2300">
    <property type="match status" value="2"/>
</dbReference>
<keyword evidence="2" id="KW-0732">Signal</keyword>
<feature type="domain" description="Leucine-binding protein" evidence="4">
    <location>
        <begin position="54"/>
        <end position="398"/>
    </location>
</feature>
<dbReference type="InterPro" id="IPR051010">
    <property type="entry name" value="BCAA_transport"/>
</dbReference>
<keyword evidence="6" id="KW-1185">Reference proteome</keyword>
<dbReference type="SUPFAM" id="SSF53822">
    <property type="entry name" value="Periplasmic binding protein-like I"/>
    <property type="match status" value="1"/>
</dbReference>
<evidence type="ECO:0000313" key="5">
    <source>
        <dbReference type="EMBL" id="MXP62200.1"/>
    </source>
</evidence>